<feature type="region of interest" description="Disordered" evidence="1">
    <location>
        <begin position="938"/>
        <end position="992"/>
    </location>
</feature>
<feature type="compositionally biased region" description="Basic and acidic residues" evidence="1">
    <location>
        <begin position="1255"/>
        <end position="1265"/>
    </location>
</feature>
<protein>
    <recommendedName>
        <fullName evidence="2">DUF7892 domain-containing protein</fullName>
    </recommendedName>
</protein>
<evidence type="ECO:0000256" key="1">
    <source>
        <dbReference type="SAM" id="MobiDB-lite"/>
    </source>
</evidence>
<feature type="compositionally biased region" description="Polar residues" evidence="1">
    <location>
        <begin position="951"/>
        <end position="962"/>
    </location>
</feature>
<proteinExistence type="predicted"/>
<feature type="region of interest" description="Disordered" evidence="1">
    <location>
        <begin position="1719"/>
        <end position="1752"/>
    </location>
</feature>
<dbReference type="Proteomes" id="UP000076632">
    <property type="component" value="Unassembled WGS sequence"/>
</dbReference>
<feature type="compositionally biased region" description="Basic and acidic residues" evidence="1">
    <location>
        <begin position="1733"/>
        <end position="1752"/>
    </location>
</feature>
<gene>
    <name evidence="3" type="ORF">L228DRAFT_124952</name>
</gene>
<name>A0A165HQF2_XYLHT</name>
<evidence type="ECO:0000313" key="3">
    <source>
        <dbReference type="EMBL" id="KZF23833.1"/>
    </source>
</evidence>
<dbReference type="OMA" id="FPRFVES"/>
<feature type="region of interest" description="Disordered" evidence="1">
    <location>
        <begin position="1"/>
        <end position="178"/>
    </location>
</feature>
<dbReference type="RefSeq" id="XP_018189388.1">
    <property type="nucleotide sequence ID" value="XM_018329040.1"/>
</dbReference>
<dbReference type="InParanoid" id="A0A165HQF2"/>
<evidence type="ECO:0000313" key="4">
    <source>
        <dbReference type="Proteomes" id="UP000076632"/>
    </source>
</evidence>
<feature type="compositionally biased region" description="Polar residues" evidence="1">
    <location>
        <begin position="1218"/>
        <end position="1239"/>
    </location>
</feature>
<feature type="region of interest" description="Disordered" evidence="1">
    <location>
        <begin position="1246"/>
        <end position="1265"/>
    </location>
</feature>
<feature type="region of interest" description="Disordered" evidence="1">
    <location>
        <begin position="1458"/>
        <end position="1541"/>
    </location>
</feature>
<dbReference type="InterPro" id="IPR057214">
    <property type="entry name" value="DUF7892"/>
</dbReference>
<dbReference type="Pfam" id="PF25422">
    <property type="entry name" value="DUF7892"/>
    <property type="match status" value="1"/>
</dbReference>
<feature type="region of interest" description="Disordered" evidence="1">
    <location>
        <begin position="1386"/>
        <end position="1405"/>
    </location>
</feature>
<keyword evidence="4" id="KW-1185">Reference proteome</keyword>
<feature type="compositionally biased region" description="Polar residues" evidence="1">
    <location>
        <begin position="1513"/>
        <end position="1538"/>
    </location>
</feature>
<organism evidence="3 4">
    <name type="scientific">Xylona heveae (strain CBS 132557 / TC161)</name>
    <dbReference type="NCBI Taxonomy" id="1328760"/>
    <lineage>
        <taxon>Eukaryota</taxon>
        <taxon>Fungi</taxon>
        <taxon>Dikarya</taxon>
        <taxon>Ascomycota</taxon>
        <taxon>Pezizomycotina</taxon>
        <taxon>Xylonomycetes</taxon>
        <taxon>Xylonales</taxon>
        <taxon>Xylonaceae</taxon>
        <taxon>Xylona</taxon>
    </lineage>
</organism>
<dbReference type="STRING" id="1328760.A0A165HQF2"/>
<feature type="region of interest" description="Disordered" evidence="1">
    <location>
        <begin position="1417"/>
        <end position="1445"/>
    </location>
</feature>
<feature type="region of interest" description="Disordered" evidence="1">
    <location>
        <begin position="1577"/>
        <end position="1624"/>
    </location>
</feature>
<dbReference type="InterPro" id="IPR036047">
    <property type="entry name" value="F-box-like_dom_sf"/>
</dbReference>
<reference evidence="3 4" key="1">
    <citation type="journal article" date="2016" name="Fungal Biol.">
        <title>The genome of Xylona heveae provides a window into fungal endophytism.</title>
        <authorList>
            <person name="Gazis R."/>
            <person name="Kuo A."/>
            <person name="Riley R."/>
            <person name="LaButti K."/>
            <person name="Lipzen A."/>
            <person name="Lin J."/>
            <person name="Amirebrahimi M."/>
            <person name="Hesse C.N."/>
            <person name="Spatafora J.W."/>
            <person name="Henrissat B."/>
            <person name="Hainaut M."/>
            <person name="Grigoriev I.V."/>
            <person name="Hibbett D.S."/>
        </authorList>
    </citation>
    <scope>NUCLEOTIDE SEQUENCE [LARGE SCALE GENOMIC DNA]</scope>
    <source>
        <strain evidence="3 4">TC161</strain>
    </source>
</reference>
<feature type="compositionally biased region" description="Polar residues" evidence="1">
    <location>
        <begin position="104"/>
        <end position="117"/>
    </location>
</feature>
<dbReference type="SUPFAM" id="SSF81383">
    <property type="entry name" value="F-box domain"/>
    <property type="match status" value="1"/>
</dbReference>
<feature type="region of interest" description="Disordered" evidence="1">
    <location>
        <begin position="1215"/>
        <end position="1239"/>
    </location>
</feature>
<accession>A0A165HQF2</accession>
<feature type="region of interest" description="Disordered" evidence="1">
    <location>
        <begin position="585"/>
        <end position="609"/>
    </location>
</feature>
<feature type="compositionally biased region" description="Basic and acidic residues" evidence="1">
    <location>
        <begin position="1606"/>
        <end position="1624"/>
    </location>
</feature>
<feature type="compositionally biased region" description="Polar residues" evidence="1">
    <location>
        <begin position="69"/>
        <end position="94"/>
    </location>
</feature>
<evidence type="ECO:0000259" key="2">
    <source>
        <dbReference type="Pfam" id="PF25422"/>
    </source>
</evidence>
<dbReference type="OrthoDB" id="2322499at2759"/>
<dbReference type="GeneID" id="28894177"/>
<feature type="domain" description="DUF7892" evidence="2">
    <location>
        <begin position="998"/>
        <end position="1168"/>
    </location>
</feature>
<sequence length="1752" mass="195616">MTGESRVDDSPASNASSSSSSSSSNLYSASEPGAGKLDSPSPQIPRPLADDFQLPSEDDKDPSSDLGLSPTTGRLSQVRPQSVLDTGGSATQTNNKRKWAGDSTAHTGAQGTNSNAQGYLLSDGDASRKANALSANDRDNADPEWNEQTQFRRVKRRATSRGSAPVFSRNGTQDGPSCIPYDRSQLPGEIWQHIFTLLPPVTLGRMLRVNKTLRSYLVPELHTEPSSVTPGLLEWQRSDAIWASSRKLFHPGLPRPLRQLSEVEMWRLLLGSRCQFCAQSKTPCSYDTAQDPWTVGPGSDGVRVIWPFGVRSCSSCFQLRSEKEITVLFSSNIPSFVLPALPFVLFAQTENVILSVTLQNGTPPSSLQMTKYFYKPHIEEIRRRFDEVKSLGQAAAEEWMKGLEGNGREHVNDASRWERWEMKSGFRDLNAQIDRFNYPQEARGNLGLPLLVATHFSPANSPLDSTPSMAEQVIPEGLVQDPLRTAASASTLHSPTIPPLLASGHSEPGVFNASRVERSIHDINEAKGARRAEIEKRCMEIIPPLLPNVLSHMETFQAAVQIPAPLTDNAWRVLKPRLLAQRELAERREDERTAHTRTSQAKVEERKQQEAQLKEAKELIDREWEEIQGPIRQRLAQFADEIIKNSWADGRAITKEKSPKFAAEILLHVRKSFYDEIAKEDEAARERGQEPKLDPPEGPPTRRLMLENMKWVFDVKIKPLTEQFRKELFLCNGCENNSKFYGFEGVVQHFAAKHTNALSLGSIVVHWRAEWPEHPPFHPDPSAAKAAYYAAPPPTSHGPLSNATFNYTPYSQPPIQGPHIALHGHSSHGYSQYSPGPYRQPPFMDQYPAQSHGPFPPPPLPVSVQGYQGQAHPYSGSQFPYPRGPPNLAGFQGGPLPFQPGQQGYEAFHSPYQPQAQRMYGSPHPRQGFPAPAVPKDTISPQEYGKPPGTFGQSSPVETSYSGHLRAGAGAGELGPGAKSGPLLGTMNSQSSGEPNGIYQVQLEEMARIAREIWFGTSGIKDLPGSVRMYALIQLVSSRFEARFTKEPNLAMFIDGLNNNASMKPIRNVHGLSCKACLYHGNPSGIVVHGHPQGPIGDRKFFSFPSLLSHFQSTHVERNRPKFVPQTGVEVPNLEWKTDMIELPREHTISGLIAAQGMDDKKLRLLADVFPNAFPSPLPKIDSKSKTGAVPVLNEGPSIEVDAANENFIPGFDGRPESWSTYEPHSTSNHSRPFTASDVSTRQLTPATISIQGSPRREPFPDDEYDPHRPAFLETARYSKANFGHQRSAYHHRTPRDIERVIFVPEGPEIREIRPEDRRESTFRMQPRSFSRGVYHDRYVIALDGRRLRSVSPEGSLEDVVYERRGMEAQHRPFGSYIDRKSAVSEDPVLHGASPPRTEKQPVVGNLESLANERIRAGSEDGEIGESRNGSAVPKPAPEKPPSLEAASAAERFLNELAPGHDTSVSQPSVDRPEAEGSHEKGGVQNPEAVSEDTSDIRVVSGRAGGPSVEAFPTQSSRQRRNSVSIKTESSPRANQSDFPPEIFEAAGYKRTYEAEIAPSYIDREYTRPNIVYRRRYADDPRSRRSRSRFSRYEAQRYRTRSRSPGRGDHDYIERNPRMRSPPRDAAYEPAFVDRPSHDSSDTVLVSKPAAYARVPPRGRYHYVEEPIYHEPVEYIPVRFTERPSHQQSFVYVDRSAEPNRMSSYVTYEERPLAPPVYERRDHYYTTDSLPYEDDHVMEEEKPRHSKVDLPP</sequence>
<dbReference type="EMBL" id="KV407457">
    <property type="protein sequence ID" value="KZF23833.1"/>
    <property type="molecule type" value="Genomic_DNA"/>
</dbReference>
<feature type="compositionally biased region" description="Basic and acidic residues" evidence="1">
    <location>
        <begin position="682"/>
        <end position="695"/>
    </location>
</feature>
<feature type="region of interest" description="Disordered" evidence="1">
    <location>
        <begin position="682"/>
        <end position="701"/>
    </location>
</feature>
<feature type="compositionally biased region" description="Basic and acidic residues" evidence="1">
    <location>
        <begin position="585"/>
        <end position="594"/>
    </location>
</feature>
<feature type="compositionally biased region" description="Low complexity" evidence="1">
    <location>
        <begin position="10"/>
        <end position="30"/>
    </location>
</feature>
<feature type="compositionally biased region" description="Basic and acidic residues" evidence="1">
    <location>
        <begin position="1471"/>
        <end position="1482"/>
    </location>
</feature>